<evidence type="ECO:0000313" key="7">
    <source>
        <dbReference type="EMBL" id="KAF2072304.1"/>
    </source>
</evidence>
<feature type="compositionally biased region" description="Polar residues" evidence="5">
    <location>
        <begin position="223"/>
        <end position="235"/>
    </location>
</feature>
<feature type="compositionally biased region" description="Low complexity" evidence="5">
    <location>
        <begin position="141"/>
        <end position="159"/>
    </location>
</feature>
<evidence type="ECO:0000259" key="6">
    <source>
        <dbReference type="PROSITE" id="PS51371"/>
    </source>
</evidence>
<evidence type="ECO:0000256" key="4">
    <source>
        <dbReference type="PROSITE-ProRule" id="PRU00703"/>
    </source>
</evidence>
<dbReference type="GO" id="GO:0019901">
    <property type="term" value="F:protein kinase binding"/>
    <property type="evidence" value="ECO:0007669"/>
    <property type="project" value="TreeGrafter"/>
</dbReference>
<dbReference type="OrthoDB" id="449052at2759"/>
<dbReference type="PROSITE" id="PS51371">
    <property type="entry name" value="CBS"/>
    <property type="match status" value="3"/>
</dbReference>
<proteinExistence type="inferred from homology"/>
<dbReference type="InterPro" id="IPR050511">
    <property type="entry name" value="AMPK_gamma/SDS23_families"/>
</dbReference>
<dbReference type="InterPro" id="IPR000644">
    <property type="entry name" value="CBS_dom"/>
</dbReference>
<feature type="compositionally biased region" description="Basic and acidic residues" evidence="5">
    <location>
        <begin position="37"/>
        <end position="58"/>
    </location>
</feature>
<dbReference type="GO" id="GO:0005737">
    <property type="term" value="C:cytoplasm"/>
    <property type="evidence" value="ECO:0007669"/>
    <property type="project" value="TreeGrafter"/>
</dbReference>
<dbReference type="EMBL" id="AJWJ01000292">
    <property type="protein sequence ID" value="KAF2072304.1"/>
    <property type="molecule type" value="Genomic_DNA"/>
</dbReference>
<name>A0A8J4PTK7_9MYCE</name>
<dbReference type="Pfam" id="PF00571">
    <property type="entry name" value="CBS"/>
    <property type="match status" value="3"/>
</dbReference>
<dbReference type="PANTHER" id="PTHR13780:SF35">
    <property type="entry name" value="LD22662P"/>
    <property type="match status" value="1"/>
</dbReference>
<dbReference type="CDD" id="cd04618">
    <property type="entry name" value="CBS_euAMPK_gamma-like_repeat1"/>
    <property type="match status" value="1"/>
</dbReference>
<dbReference type="AlphaFoldDB" id="A0A8J4PTK7"/>
<feature type="region of interest" description="Disordered" evidence="5">
    <location>
        <begin position="127"/>
        <end position="235"/>
    </location>
</feature>
<feature type="domain" description="CBS" evidence="6">
    <location>
        <begin position="353"/>
        <end position="412"/>
    </location>
</feature>
<evidence type="ECO:0000256" key="1">
    <source>
        <dbReference type="ARBA" id="ARBA00006750"/>
    </source>
</evidence>
<evidence type="ECO:0000256" key="5">
    <source>
        <dbReference type="SAM" id="MobiDB-lite"/>
    </source>
</evidence>
<feature type="compositionally biased region" description="Low complexity" evidence="5">
    <location>
        <begin position="187"/>
        <end position="222"/>
    </location>
</feature>
<dbReference type="CDD" id="cd04641">
    <property type="entry name" value="CBS_euAMPK_gamma-like_repeat2"/>
    <property type="match status" value="1"/>
</dbReference>
<feature type="region of interest" description="Disordered" evidence="5">
    <location>
        <begin position="37"/>
        <end position="114"/>
    </location>
</feature>
<dbReference type="Gene3D" id="3.10.580.10">
    <property type="entry name" value="CBS-domain"/>
    <property type="match status" value="2"/>
</dbReference>
<dbReference type="GO" id="GO:0005634">
    <property type="term" value="C:nucleus"/>
    <property type="evidence" value="ECO:0007669"/>
    <property type="project" value="TreeGrafter"/>
</dbReference>
<feature type="domain" description="CBS" evidence="6">
    <location>
        <begin position="427"/>
        <end position="488"/>
    </location>
</feature>
<dbReference type="GO" id="GO:0031588">
    <property type="term" value="C:nucleotide-activated protein kinase complex"/>
    <property type="evidence" value="ECO:0007669"/>
    <property type="project" value="TreeGrafter"/>
</dbReference>
<dbReference type="GO" id="GO:0016208">
    <property type="term" value="F:AMP binding"/>
    <property type="evidence" value="ECO:0007669"/>
    <property type="project" value="TreeGrafter"/>
</dbReference>
<dbReference type="SMART" id="SM00116">
    <property type="entry name" value="CBS"/>
    <property type="match status" value="4"/>
</dbReference>
<feature type="compositionally biased region" description="Low complexity" evidence="5">
    <location>
        <begin position="90"/>
        <end position="101"/>
    </location>
</feature>
<keyword evidence="2" id="KW-0677">Repeat</keyword>
<dbReference type="PANTHER" id="PTHR13780">
    <property type="entry name" value="AMP-ACTIVATED PROTEIN KINASE, GAMMA REGULATORY SUBUNIT"/>
    <property type="match status" value="1"/>
</dbReference>
<dbReference type="SUPFAM" id="SSF54631">
    <property type="entry name" value="CBS-domain pair"/>
    <property type="match status" value="2"/>
</dbReference>
<sequence>MWYEDDDELSLELAKLDKQEIEYLKIKQEQHIEQLNKKHQEEALQQEQEDKERLDNNSKSKNTVNNNNNNKMNNNSDRIISSSIDDEIRIPSSAMKRSSSPSPSPSPSPSIISSSQDAVFNIDDIQQPQPDTADRLPRFTNNLPQSTNNDNNNSSSSSNPLKKVSTLTPSTDSLQPPTPSSPRETDTTTTTTTTSSTSSHNNNNNNNNNNIPTIITSTPATNRGTRSLSSGSSVNMTMPKITTEIEKNIEEGKMLFCNFLKGHACYDVIPISGKVVVLDTRLVVKSAFYALEENGIKSAPLWSSELQDFTGMITVSDFIDILLYYYHKPKSDNIFQDMGIHRIETFWREIDVERPSSLISTEPETNLYEAASILLHFKIHRLPVVDKKDTNSILHILTHSRILAFMMKSLPQLPEKLLSIPIGSLGIGTFQNVVVVMTQTPLAEVLTLLSEKKISAVPIIDSETSKIVDVYSKSDVTLMAKQGVLSPTDLDLPVHQVLSTFTKLWQRPEQVYTCTRFDKLGDVIDKCLRKRVHRLVCIDSSKKVEGIISLSDILNYLLNVKK</sequence>
<feature type="compositionally biased region" description="Polar residues" evidence="5">
    <location>
        <begin position="165"/>
        <end position="175"/>
    </location>
</feature>
<feature type="domain" description="CBS" evidence="6">
    <location>
        <begin position="506"/>
        <end position="562"/>
    </location>
</feature>
<dbReference type="Proteomes" id="UP000695562">
    <property type="component" value="Unassembled WGS sequence"/>
</dbReference>
<gene>
    <name evidence="7" type="ORF">CYY_006382</name>
</gene>
<protein>
    <recommendedName>
        <fullName evidence="6">CBS domain-containing protein</fullName>
    </recommendedName>
</protein>
<evidence type="ECO:0000313" key="8">
    <source>
        <dbReference type="Proteomes" id="UP000695562"/>
    </source>
</evidence>
<reference evidence="7" key="1">
    <citation type="submission" date="2020-01" db="EMBL/GenBank/DDBJ databases">
        <title>Development of genomics and gene disruption for Polysphondylium violaceum indicates a role for the polyketide synthase stlB in stalk morphogenesis.</title>
        <authorList>
            <person name="Narita B."/>
            <person name="Kawabe Y."/>
            <person name="Kin K."/>
            <person name="Saito T."/>
            <person name="Gibbs R."/>
            <person name="Kuspa A."/>
            <person name="Muzny D."/>
            <person name="Queller D."/>
            <person name="Richards S."/>
            <person name="Strassman J."/>
            <person name="Sucgang R."/>
            <person name="Worley K."/>
            <person name="Schaap P."/>
        </authorList>
    </citation>
    <scope>NUCLEOTIDE SEQUENCE</scope>
    <source>
        <strain evidence="7">QSvi11</strain>
    </source>
</reference>
<dbReference type="InterPro" id="IPR046342">
    <property type="entry name" value="CBS_dom_sf"/>
</dbReference>
<accession>A0A8J4PTK7</accession>
<evidence type="ECO:0000256" key="2">
    <source>
        <dbReference type="ARBA" id="ARBA00022737"/>
    </source>
</evidence>
<comment type="similarity">
    <text evidence="1">Belongs to the 5'-AMP-activated protein kinase gamma subunit family.</text>
</comment>
<evidence type="ECO:0000256" key="3">
    <source>
        <dbReference type="ARBA" id="ARBA00023122"/>
    </source>
</evidence>
<dbReference type="GO" id="GO:0019887">
    <property type="term" value="F:protein kinase regulator activity"/>
    <property type="evidence" value="ECO:0007669"/>
    <property type="project" value="TreeGrafter"/>
</dbReference>
<keyword evidence="3 4" id="KW-0129">CBS domain</keyword>
<comment type="caution">
    <text evidence="7">The sequence shown here is derived from an EMBL/GenBank/DDBJ whole genome shotgun (WGS) entry which is preliminary data.</text>
</comment>
<organism evidence="7 8">
    <name type="scientific">Polysphondylium violaceum</name>
    <dbReference type="NCBI Taxonomy" id="133409"/>
    <lineage>
        <taxon>Eukaryota</taxon>
        <taxon>Amoebozoa</taxon>
        <taxon>Evosea</taxon>
        <taxon>Eumycetozoa</taxon>
        <taxon>Dictyostelia</taxon>
        <taxon>Dictyosteliales</taxon>
        <taxon>Dictyosteliaceae</taxon>
        <taxon>Polysphondylium</taxon>
    </lineage>
</organism>
<feature type="compositionally biased region" description="Low complexity" evidence="5">
    <location>
        <begin position="59"/>
        <end position="83"/>
    </location>
</feature>
<keyword evidence="8" id="KW-1185">Reference proteome</keyword>